<keyword evidence="2" id="KW-0496">Mitochondrion</keyword>
<feature type="transmembrane region" description="Helical" evidence="1">
    <location>
        <begin position="98"/>
        <end position="131"/>
    </location>
</feature>
<protein>
    <submittedName>
        <fullName evidence="2">Uncharacterized protein</fullName>
    </submittedName>
</protein>
<feature type="transmembrane region" description="Helical" evidence="1">
    <location>
        <begin position="49"/>
        <end position="77"/>
    </location>
</feature>
<name>A0ABY6SM38_PODCO</name>
<keyword evidence="3" id="KW-1185">Reference proteome</keyword>
<sequence>MISITYRQTYRRMSVLILLIINIKILFMNSNYPLFWINEILTNGFVENILYIFIIMAFLTGIYSIIANLIKFVINYINIKITKIITLIENWLKKSDSSFVYFILLLYLLLNIHISLNFVLYFRIVILGFISIKNMEISTLISFIDCISEIIANIIDRNTLKMGGTDSYSNPLSHVYEFASKSSKPKEVEKAIPNLPENVPKYPGKIVKPVPNNLLEKRGLSSMSVEMPSNTTNPSDIERLNNLLEDIKKSLELYDNQSLKFRKHISEVNNNDPNCVYDPRSKELFKDYIKLVDLLKDQQKDMGNKIINELKNIDPNIKHKYFK</sequence>
<keyword evidence="1" id="KW-0812">Transmembrane</keyword>
<keyword evidence="1" id="KW-0472">Membrane</keyword>
<accession>A0ABY6SM38</accession>
<keyword evidence="1" id="KW-1133">Transmembrane helix</keyword>
<evidence type="ECO:0000313" key="2">
    <source>
        <dbReference type="EMBL" id="VBB87361.1"/>
    </source>
</evidence>
<evidence type="ECO:0000313" key="3">
    <source>
        <dbReference type="Proteomes" id="UP000280685"/>
    </source>
</evidence>
<proteinExistence type="predicted"/>
<reference evidence="2" key="1">
    <citation type="submission" date="2018-02" db="EMBL/GenBank/DDBJ databases">
        <authorList>
            <person name="Silar P."/>
        </authorList>
    </citation>
    <scope>NUCLEOTIDE SEQUENCE [LARGE SCALE GENOMIC DNA]</scope>
    <source>
        <strain evidence="2">T</strain>
    </source>
</reference>
<organism evidence="2 3">
    <name type="scientific">Podospora comata</name>
    <dbReference type="NCBI Taxonomy" id="48703"/>
    <lineage>
        <taxon>Eukaryota</taxon>
        <taxon>Fungi</taxon>
        <taxon>Dikarya</taxon>
        <taxon>Ascomycota</taxon>
        <taxon>Pezizomycotina</taxon>
        <taxon>Sordariomycetes</taxon>
        <taxon>Sordariomycetidae</taxon>
        <taxon>Sordariales</taxon>
        <taxon>Podosporaceae</taxon>
        <taxon>Podospora</taxon>
    </lineage>
</organism>
<feature type="transmembrane region" description="Helical" evidence="1">
    <location>
        <begin position="12"/>
        <end position="29"/>
    </location>
</feature>
<evidence type="ECO:0000256" key="1">
    <source>
        <dbReference type="SAM" id="Phobius"/>
    </source>
</evidence>
<dbReference type="EMBL" id="LR026971">
    <property type="protein sequence ID" value="VBB87361.1"/>
    <property type="molecule type" value="Genomic_DNA"/>
</dbReference>
<geneLocation type="mitochondrion" evidence="2"/>
<gene>
    <name evidence="2" type="ORF">PAMITO_ORF296A</name>
</gene>
<dbReference type="Proteomes" id="UP000280685">
    <property type="component" value="Mitochondrion MT"/>
</dbReference>